<reference evidence="2 3" key="1">
    <citation type="submission" date="2020-06" db="EMBL/GenBank/DDBJ databases">
        <authorList>
            <person name="Li R."/>
            <person name="Bekaert M."/>
        </authorList>
    </citation>
    <scope>NUCLEOTIDE SEQUENCE [LARGE SCALE GENOMIC DNA]</scope>
    <source>
        <strain evidence="3">wild</strain>
    </source>
</reference>
<sequence length="341" mass="38234">MRNHSSELQIFIGTKEFESEIRTQEREVEELNRDHQLNKRRIVFQENIKLSVFDSEISSLGDVAIEMQPSTICYTKSKEKQAQSTVHRRNFDDINLKVEKLFNFKGKYVFGSTILENDTLCFADFATNSLNIKYANESTFHSIDLHIKPYDLSNVDSQTLAVTTGSAGRKILIVNLKEKSVEKTINTEHYCCGVSFFDGNLIYSSRSKGLLSLNLQNGIVKELDIGSQTADVYVAVHDGKIYCTDNKTPLIQCYNADKTLAWEFKDKSLCEPRGIAVDKSGIVYVGNQGGGTVVMISQDGSKHKTFNIEGIPNPRTLSFKKARTRLLICGLEGSAGIFDVL</sequence>
<keyword evidence="1" id="KW-0175">Coiled coil</keyword>
<gene>
    <name evidence="2" type="ORF">MCOR_6000</name>
</gene>
<name>A0A6J8ACC0_MYTCO</name>
<accession>A0A6J8ACC0</accession>
<evidence type="ECO:0000313" key="2">
    <source>
        <dbReference type="EMBL" id="CAC5365254.1"/>
    </source>
</evidence>
<dbReference type="EMBL" id="CACVKT020001109">
    <property type="protein sequence ID" value="CAC5365254.1"/>
    <property type="molecule type" value="Genomic_DNA"/>
</dbReference>
<dbReference type="Proteomes" id="UP000507470">
    <property type="component" value="Unassembled WGS sequence"/>
</dbReference>
<organism evidence="2 3">
    <name type="scientific">Mytilus coruscus</name>
    <name type="common">Sea mussel</name>
    <dbReference type="NCBI Taxonomy" id="42192"/>
    <lineage>
        <taxon>Eukaryota</taxon>
        <taxon>Metazoa</taxon>
        <taxon>Spiralia</taxon>
        <taxon>Lophotrochozoa</taxon>
        <taxon>Mollusca</taxon>
        <taxon>Bivalvia</taxon>
        <taxon>Autobranchia</taxon>
        <taxon>Pteriomorphia</taxon>
        <taxon>Mytilida</taxon>
        <taxon>Mytiloidea</taxon>
        <taxon>Mytilidae</taxon>
        <taxon>Mytilinae</taxon>
        <taxon>Mytilus</taxon>
    </lineage>
</organism>
<keyword evidence="3" id="KW-1185">Reference proteome</keyword>
<dbReference type="AlphaFoldDB" id="A0A6J8ACC0"/>
<protein>
    <submittedName>
        <fullName evidence="2">Uncharacterized protein</fullName>
    </submittedName>
</protein>
<dbReference type="SUPFAM" id="SSF101898">
    <property type="entry name" value="NHL repeat"/>
    <property type="match status" value="1"/>
</dbReference>
<dbReference type="InterPro" id="IPR011042">
    <property type="entry name" value="6-blade_b-propeller_TolB-like"/>
</dbReference>
<proteinExistence type="predicted"/>
<feature type="coiled-coil region" evidence="1">
    <location>
        <begin position="14"/>
        <end position="41"/>
    </location>
</feature>
<evidence type="ECO:0000313" key="3">
    <source>
        <dbReference type="Proteomes" id="UP000507470"/>
    </source>
</evidence>
<dbReference type="OrthoDB" id="6085765at2759"/>
<dbReference type="Gene3D" id="2.120.10.30">
    <property type="entry name" value="TolB, C-terminal domain"/>
    <property type="match status" value="1"/>
</dbReference>
<evidence type="ECO:0000256" key="1">
    <source>
        <dbReference type="SAM" id="Coils"/>
    </source>
</evidence>